<sequence length="310" mass="32687">MKEVTLPDLHGRLAVVTGASDGVGLGLAERLARAGAELVLPVRDAAKGAAALERIRSLAPAAKVSTRVLDLASPASVEDLADTLRAEGRPIDLLINNAGVMAPATRHTTADGYELQFGTNHLGHVALTGRLLPLLRAGRARVTTVTSSAARGGRIDWDDLQSERRYAPVRAYNQSKLANLLFALELDRRSAAGGWGIVSNAAHPGTTLTNLYASGPNLGRSRPAPHERIMRRLARWGVLVHAVEAGVLPVLYAATSPHAGGGRLYGPDGIGQFTGGPTELAVYRSARGEADAARLWRVSEDLTGVEFEGV</sequence>
<evidence type="ECO:0000313" key="4">
    <source>
        <dbReference type="Proteomes" id="UP001500707"/>
    </source>
</evidence>
<dbReference type="Proteomes" id="UP001500707">
    <property type="component" value="Unassembled WGS sequence"/>
</dbReference>
<organism evidence="3 4">
    <name type="scientific">Streptomyces osmaniensis</name>
    <dbReference type="NCBI Taxonomy" id="593134"/>
    <lineage>
        <taxon>Bacteria</taxon>
        <taxon>Bacillati</taxon>
        <taxon>Actinomycetota</taxon>
        <taxon>Actinomycetes</taxon>
        <taxon>Kitasatosporales</taxon>
        <taxon>Streptomycetaceae</taxon>
        <taxon>Streptomyces</taxon>
    </lineage>
</organism>
<evidence type="ECO:0000256" key="1">
    <source>
        <dbReference type="ARBA" id="ARBA00006484"/>
    </source>
</evidence>
<dbReference type="NCBIfam" id="NF004846">
    <property type="entry name" value="PRK06197.1"/>
    <property type="match status" value="1"/>
</dbReference>
<comment type="caution">
    <text evidence="3">The sequence shown here is derived from an EMBL/GenBank/DDBJ whole genome shotgun (WGS) entry which is preliminary data.</text>
</comment>
<keyword evidence="2" id="KW-0560">Oxidoreductase</keyword>
<comment type="similarity">
    <text evidence="1">Belongs to the short-chain dehydrogenases/reductases (SDR) family.</text>
</comment>
<dbReference type="PANTHER" id="PTHR24320">
    <property type="entry name" value="RETINOL DEHYDROGENASE"/>
    <property type="match status" value="1"/>
</dbReference>
<evidence type="ECO:0000256" key="2">
    <source>
        <dbReference type="ARBA" id="ARBA00023002"/>
    </source>
</evidence>
<dbReference type="NCBIfam" id="NF004513">
    <property type="entry name" value="PRK05854.1"/>
    <property type="match status" value="1"/>
</dbReference>
<dbReference type="InterPro" id="IPR002347">
    <property type="entry name" value="SDR_fam"/>
</dbReference>
<reference evidence="4" key="1">
    <citation type="journal article" date="2019" name="Int. J. Syst. Evol. Microbiol.">
        <title>The Global Catalogue of Microorganisms (GCM) 10K type strain sequencing project: providing services to taxonomists for standard genome sequencing and annotation.</title>
        <authorList>
            <consortium name="The Broad Institute Genomics Platform"/>
            <consortium name="The Broad Institute Genome Sequencing Center for Infectious Disease"/>
            <person name="Wu L."/>
            <person name="Ma J."/>
        </authorList>
    </citation>
    <scope>NUCLEOTIDE SEQUENCE [LARGE SCALE GENOMIC DNA]</scope>
    <source>
        <strain evidence="4">JCM 17656</strain>
    </source>
</reference>
<name>A0ABP6VHY7_9ACTN</name>
<dbReference type="Pfam" id="PF00106">
    <property type="entry name" value="adh_short"/>
    <property type="match status" value="1"/>
</dbReference>
<dbReference type="PANTHER" id="PTHR24320:SF148">
    <property type="entry name" value="NAD(P)-BINDING ROSSMANN-FOLD SUPERFAMILY PROTEIN"/>
    <property type="match status" value="1"/>
</dbReference>
<dbReference type="RefSeq" id="WP_346180995.1">
    <property type="nucleotide sequence ID" value="NZ_BAABCE010000003.1"/>
</dbReference>
<keyword evidence="4" id="KW-1185">Reference proteome</keyword>
<accession>A0ABP6VHY7</accession>
<evidence type="ECO:0000313" key="3">
    <source>
        <dbReference type="EMBL" id="GAA3535389.1"/>
    </source>
</evidence>
<protein>
    <submittedName>
        <fullName evidence="3">SDR family oxidoreductase</fullName>
    </submittedName>
</protein>
<proteinExistence type="inferred from homology"/>
<gene>
    <name evidence="3" type="ORF">GCM10022295_16630</name>
</gene>
<dbReference type="EMBL" id="BAABCE010000003">
    <property type="protein sequence ID" value="GAA3535389.1"/>
    <property type="molecule type" value="Genomic_DNA"/>
</dbReference>